<feature type="compositionally biased region" description="Basic and acidic residues" evidence="1">
    <location>
        <begin position="44"/>
        <end position="70"/>
    </location>
</feature>
<sequence length="117" mass="13579">MQWLTNKTLEDESAQAYDSDVEMDESEEAESEKSEEEPDDEYEANDKSKKEDKKDPEEEKNKAALEEKPHTVNTRPRRAVKKPDLYAHSEGVLKEMSKGKNIESGYSFVNCRDYEQL</sequence>
<feature type="region of interest" description="Disordered" evidence="1">
    <location>
        <begin position="1"/>
        <end position="83"/>
    </location>
</feature>
<evidence type="ECO:0000256" key="1">
    <source>
        <dbReference type="SAM" id="MobiDB-lite"/>
    </source>
</evidence>
<reference evidence="2" key="1">
    <citation type="submission" date="2021-01" db="EMBL/GenBank/DDBJ databases">
        <authorList>
            <person name="Corre E."/>
            <person name="Pelletier E."/>
            <person name="Niang G."/>
            <person name="Scheremetjew M."/>
            <person name="Finn R."/>
            <person name="Kale V."/>
            <person name="Holt S."/>
            <person name="Cochrane G."/>
            <person name="Meng A."/>
            <person name="Brown T."/>
            <person name="Cohen L."/>
        </authorList>
    </citation>
    <scope>NUCLEOTIDE SEQUENCE</scope>
    <source>
        <strain evidence="2">FSP1.4</strain>
    </source>
</reference>
<feature type="compositionally biased region" description="Acidic residues" evidence="1">
    <location>
        <begin position="19"/>
        <end position="43"/>
    </location>
</feature>
<accession>A0A7S3N7J9</accession>
<gene>
    <name evidence="2" type="ORF">EHAR0213_LOCUS2478</name>
</gene>
<protein>
    <submittedName>
        <fullName evidence="2">Uncharacterized protein</fullName>
    </submittedName>
</protein>
<proteinExistence type="predicted"/>
<evidence type="ECO:0000313" key="2">
    <source>
        <dbReference type="EMBL" id="CAE0343571.1"/>
    </source>
</evidence>
<organism evidence="2">
    <name type="scientific">Euplotes harpa</name>
    <dbReference type="NCBI Taxonomy" id="151035"/>
    <lineage>
        <taxon>Eukaryota</taxon>
        <taxon>Sar</taxon>
        <taxon>Alveolata</taxon>
        <taxon>Ciliophora</taxon>
        <taxon>Intramacronucleata</taxon>
        <taxon>Spirotrichea</taxon>
        <taxon>Hypotrichia</taxon>
        <taxon>Euplotida</taxon>
        <taxon>Euplotidae</taxon>
        <taxon>Euplotes</taxon>
    </lineage>
</organism>
<dbReference type="EMBL" id="HBII01005587">
    <property type="protein sequence ID" value="CAE0343571.1"/>
    <property type="molecule type" value="Transcribed_RNA"/>
</dbReference>
<name>A0A7S3N7J9_9SPIT</name>
<dbReference type="AlphaFoldDB" id="A0A7S3N7J9"/>